<dbReference type="OrthoDB" id="4393931at2"/>
<dbReference type="Proteomes" id="UP000317638">
    <property type="component" value="Unassembled WGS sequence"/>
</dbReference>
<evidence type="ECO:0000313" key="2">
    <source>
        <dbReference type="Proteomes" id="UP000317638"/>
    </source>
</evidence>
<keyword evidence="2" id="KW-1185">Reference proteome</keyword>
<proteinExistence type="predicted"/>
<dbReference type="AlphaFoldDB" id="A0A553JZ46"/>
<sequence>MDLLNRTDIQALASSEADETHLSLFIPTHRAGPEIQGDQVQWKNLVNQVETKLLEELRRPDVEALLEPARDLLNDSPQWQHMGDGLAMFLRPGWHQTYRIPARLPVLGAIGDHFVTGPLMRLLSDEHFFLLAISQSKVRLMDGSRHTVEQVQLGDIPTAVADVLEEPDPEGGGLNIPIGSRRGGPAVFYGHGATAEDVRRDDLVFFLRQVSTGLDEILGGQSAPLVLVGLEKNIDAYRGVNNYRNTLSEAVRHNPDELSAAELHDLAWPLVEARLQAERDDVVAKAQQLQGSGRSSTDLSMIRDAAQQGRVETLLMRSDPDCWEEATGEAGDSVVRLGGDDRFAVCEQVDASAADTLANGGLVYATSREVVPDSPVMAVLRY</sequence>
<organism evidence="1 2">
    <name type="scientific">Tessaracoccus rhinocerotis</name>
    <dbReference type="NCBI Taxonomy" id="1689449"/>
    <lineage>
        <taxon>Bacteria</taxon>
        <taxon>Bacillati</taxon>
        <taxon>Actinomycetota</taxon>
        <taxon>Actinomycetes</taxon>
        <taxon>Propionibacteriales</taxon>
        <taxon>Propionibacteriaceae</taxon>
        <taxon>Tessaracoccus</taxon>
    </lineage>
</organism>
<dbReference type="InterPro" id="IPR041289">
    <property type="entry name" value="Bact_RF_family3"/>
</dbReference>
<accession>A0A553JZ46</accession>
<name>A0A553JZ46_9ACTN</name>
<dbReference type="EMBL" id="VKKG01000004">
    <property type="protein sequence ID" value="TRY17687.1"/>
    <property type="molecule type" value="Genomic_DNA"/>
</dbReference>
<dbReference type="RefSeq" id="WP_143938427.1">
    <property type="nucleotide sequence ID" value="NZ_VKKG01000004.1"/>
</dbReference>
<evidence type="ECO:0000313" key="1">
    <source>
        <dbReference type="EMBL" id="TRY17687.1"/>
    </source>
</evidence>
<gene>
    <name evidence="1" type="ORF">FOJ82_10390</name>
</gene>
<comment type="caution">
    <text evidence="1">The sequence shown here is derived from an EMBL/GenBank/DDBJ whole genome shotgun (WGS) entry which is preliminary data.</text>
</comment>
<protein>
    <submittedName>
        <fullName evidence="1">Uncharacterized protein</fullName>
    </submittedName>
</protein>
<reference evidence="1 2" key="1">
    <citation type="submission" date="2019-07" db="EMBL/GenBank/DDBJ databases">
        <authorList>
            <person name="Zhou L.-Y."/>
        </authorList>
    </citation>
    <scope>NUCLEOTIDE SEQUENCE [LARGE SCALE GENOMIC DNA]</scope>
    <source>
        <strain evidence="1 2">YIM 101269</strain>
    </source>
</reference>
<dbReference type="Pfam" id="PF18845">
    <property type="entry name" value="baeRF_family3"/>
    <property type="match status" value="1"/>
</dbReference>